<proteinExistence type="predicted"/>
<protein>
    <recommendedName>
        <fullName evidence="1">DUF4145 domain-containing protein</fullName>
    </recommendedName>
</protein>
<dbReference type="Proteomes" id="UP000391834">
    <property type="component" value="Unassembled WGS sequence"/>
</dbReference>
<evidence type="ECO:0000313" key="2">
    <source>
        <dbReference type="EMBL" id="GET32368.1"/>
    </source>
</evidence>
<name>A0A5M4AXG4_9BACT</name>
<dbReference type="OrthoDB" id="6402073at2"/>
<dbReference type="InterPro" id="IPR025285">
    <property type="entry name" value="DUF4145"/>
</dbReference>
<dbReference type="Pfam" id="PF13643">
    <property type="entry name" value="DUF4145"/>
    <property type="match status" value="1"/>
</dbReference>
<sequence length="299" mass="35072">MSSIKHQKVFCRNCKGLRNYKVLHEASKHTVEDEGFWECTNEYSLIECSGCNTISFLHVYSDSEMAFINDQSQVEYYDKVSIFPPYLEHGREIEQTHFLPERIRQIYNETILSFKANSFILTAGGLRGIIEATCNHLEIKKGNLAERIDQLYKKGHLTLNESKRLHSIRFMGNDALHEIETPKKEQLYLLLDIVNHLLDNLFISDRRMKGNIDMIIDNYEDFYSLLVESITENQIKLKLTLKAILGRSIRLIAKQHLEELENKLRKEINEGEIDFISIENNQPEYYYKVVKEPIPTFNF</sequence>
<reference evidence="2 3" key="1">
    <citation type="submission" date="2019-10" db="EMBL/GenBank/DDBJ databases">
        <title>Prolixibacter strains distinguished by the presence of nitrate reductase genes were adept at nitrate-dependent anaerobic corrosion of metallic iron and carbon steel.</title>
        <authorList>
            <person name="Iino T."/>
            <person name="Shono N."/>
            <person name="Ito K."/>
            <person name="Nakamura R."/>
            <person name="Sueoka K."/>
            <person name="Harayama S."/>
            <person name="Ohkuma M."/>
        </authorList>
    </citation>
    <scope>NUCLEOTIDE SEQUENCE [LARGE SCALE GENOMIC DNA]</scope>
    <source>
        <strain evidence="2 3">JCM 13498</strain>
    </source>
</reference>
<feature type="domain" description="DUF4145" evidence="1">
    <location>
        <begin position="113"/>
        <end position="194"/>
    </location>
</feature>
<gene>
    <name evidence="2" type="ORF">PbJCM13498_12310</name>
</gene>
<evidence type="ECO:0000313" key="3">
    <source>
        <dbReference type="Proteomes" id="UP000391834"/>
    </source>
</evidence>
<comment type="caution">
    <text evidence="2">The sequence shown here is derived from an EMBL/GenBank/DDBJ whole genome shotgun (WGS) entry which is preliminary data.</text>
</comment>
<dbReference type="EMBL" id="BLAX01000001">
    <property type="protein sequence ID" value="GET32368.1"/>
    <property type="molecule type" value="Genomic_DNA"/>
</dbReference>
<organism evidence="2 3">
    <name type="scientific">Prolixibacter bellariivorans</name>
    <dbReference type="NCBI Taxonomy" id="314319"/>
    <lineage>
        <taxon>Bacteria</taxon>
        <taxon>Pseudomonadati</taxon>
        <taxon>Bacteroidota</taxon>
        <taxon>Bacteroidia</taxon>
        <taxon>Marinilabiliales</taxon>
        <taxon>Prolixibacteraceae</taxon>
        <taxon>Prolixibacter</taxon>
    </lineage>
</organism>
<dbReference type="AlphaFoldDB" id="A0A5M4AXG4"/>
<evidence type="ECO:0000259" key="1">
    <source>
        <dbReference type="Pfam" id="PF13643"/>
    </source>
</evidence>
<accession>A0A5M4AXG4</accession>
<dbReference type="RefSeq" id="WP_036984184.1">
    <property type="nucleotide sequence ID" value="NZ_BLAX01000001.1"/>
</dbReference>
<keyword evidence="3" id="KW-1185">Reference proteome</keyword>